<gene>
    <name evidence="1" type="ORF">NY014_03190</name>
</gene>
<dbReference type="Proteomes" id="UP001206788">
    <property type="component" value="Unassembled WGS sequence"/>
</dbReference>
<sequence>MPTKKLGVYPELLTSIEKARQLIIPEDRIRVLNPLIEYIQSKIDQGQEINLNFICTHNSRRSQFSQIWAQTAADYFGIPANCYSGGVEITAFNERAVASIKRSGFKVSAKGDANPVYYVFHSDDKEAITAFSKLFNDPINKGSQFAAVITCSHADENCPFIPGTEKRIPVRYEDPKEFDNTSEESAKYDERSLQIASEMFYVFSNVKMPA</sequence>
<evidence type="ECO:0000313" key="1">
    <source>
        <dbReference type="EMBL" id="MCS5489417.1"/>
    </source>
</evidence>
<dbReference type="PANTHER" id="PTHR43428">
    <property type="entry name" value="ARSENATE REDUCTASE"/>
    <property type="match status" value="1"/>
</dbReference>
<dbReference type="SUPFAM" id="SSF52788">
    <property type="entry name" value="Phosphotyrosine protein phosphatases I"/>
    <property type="match status" value="1"/>
</dbReference>
<dbReference type="RefSeq" id="WP_259413084.1">
    <property type="nucleotide sequence ID" value="NZ_JANWGH010000001.1"/>
</dbReference>
<dbReference type="PANTHER" id="PTHR43428:SF1">
    <property type="entry name" value="ARSENATE REDUCTASE"/>
    <property type="match status" value="1"/>
</dbReference>
<proteinExistence type="predicted"/>
<protein>
    <submittedName>
        <fullName evidence="1">Protein-tyrosine-phosphatase</fullName>
    </submittedName>
</protein>
<accession>A0ABT2G2X5</accession>
<evidence type="ECO:0000313" key="2">
    <source>
        <dbReference type="Proteomes" id="UP001206788"/>
    </source>
</evidence>
<dbReference type="EMBL" id="JANWGH010000001">
    <property type="protein sequence ID" value="MCS5489417.1"/>
    <property type="molecule type" value="Genomic_DNA"/>
</dbReference>
<organism evidence="1 2">
    <name type="scientific">Algoriphagus limi</name>
    <dbReference type="NCBI Taxonomy" id="2975273"/>
    <lineage>
        <taxon>Bacteria</taxon>
        <taxon>Pseudomonadati</taxon>
        <taxon>Bacteroidota</taxon>
        <taxon>Cytophagia</taxon>
        <taxon>Cytophagales</taxon>
        <taxon>Cyclobacteriaceae</taxon>
        <taxon>Algoriphagus</taxon>
    </lineage>
</organism>
<name>A0ABT2G2X5_9BACT</name>
<keyword evidence="2" id="KW-1185">Reference proteome</keyword>
<reference evidence="1 2" key="1">
    <citation type="submission" date="2022-08" db="EMBL/GenBank/DDBJ databases">
        <title>Algoriphagus sp. CAU 1643 isolated from mud.</title>
        <authorList>
            <person name="Kim W."/>
        </authorList>
    </citation>
    <scope>NUCLEOTIDE SEQUENCE [LARGE SCALE GENOMIC DNA]</scope>
    <source>
        <strain evidence="1 2">CAU 1643</strain>
    </source>
</reference>
<comment type="caution">
    <text evidence="1">The sequence shown here is derived from an EMBL/GenBank/DDBJ whole genome shotgun (WGS) entry which is preliminary data.</text>
</comment>
<dbReference type="Gene3D" id="3.40.50.2300">
    <property type="match status" value="1"/>
</dbReference>
<dbReference type="InterPro" id="IPR036196">
    <property type="entry name" value="Ptyr_pPase_sf"/>
</dbReference>